<dbReference type="Proteomes" id="UP000799302">
    <property type="component" value="Unassembled WGS sequence"/>
</dbReference>
<dbReference type="PANTHER" id="PTHR31465">
    <property type="entry name" value="PROTEIN RTA1-RELATED"/>
    <property type="match status" value="1"/>
</dbReference>
<name>A0A6A6U2F6_9PEZI</name>
<feature type="transmembrane region" description="Helical" evidence="5">
    <location>
        <begin position="59"/>
        <end position="78"/>
    </location>
</feature>
<dbReference type="AlphaFoldDB" id="A0A6A6U2F6"/>
<dbReference type="EMBL" id="MU004239">
    <property type="protein sequence ID" value="KAF2666302.1"/>
    <property type="molecule type" value="Genomic_DNA"/>
</dbReference>
<keyword evidence="4 5" id="KW-0472">Membrane</keyword>
<evidence type="ECO:0000256" key="2">
    <source>
        <dbReference type="ARBA" id="ARBA00022692"/>
    </source>
</evidence>
<evidence type="ECO:0000256" key="4">
    <source>
        <dbReference type="ARBA" id="ARBA00023136"/>
    </source>
</evidence>
<feature type="transmembrane region" description="Helical" evidence="5">
    <location>
        <begin position="250"/>
        <end position="270"/>
    </location>
</feature>
<dbReference type="PANTHER" id="PTHR31465:SF1">
    <property type="entry name" value="PROTEIN RTA1-RELATED"/>
    <property type="match status" value="1"/>
</dbReference>
<evidence type="ECO:0000256" key="1">
    <source>
        <dbReference type="ARBA" id="ARBA00004141"/>
    </source>
</evidence>
<reference evidence="6" key="1">
    <citation type="journal article" date="2020" name="Stud. Mycol.">
        <title>101 Dothideomycetes genomes: a test case for predicting lifestyles and emergence of pathogens.</title>
        <authorList>
            <person name="Haridas S."/>
            <person name="Albert R."/>
            <person name="Binder M."/>
            <person name="Bloem J."/>
            <person name="Labutti K."/>
            <person name="Salamov A."/>
            <person name="Andreopoulos B."/>
            <person name="Baker S."/>
            <person name="Barry K."/>
            <person name="Bills G."/>
            <person name="Bluhm B."/>
            <person name="Cannon C."/>
            <person name="Castanera R."/>
            <person name="Culley D."/>
            <person name="Daum C."/>
            <person name="Ezra D."/>
            <person name="Gonzalez J."/>
            <person name="Henrissat B."/>
            <person name="Kuo A."/>
            <person name="Liang C."/>
            <person name="Lipzen A."/>
            <person name="Lutzoni F."/>
            <person name="Magnuson J."/>
            <person name="Mondo S."/>
            <person name="Nolan M."/>
            <person name="Ohm R."/>
            <person name="Pangilinan J."/>
            <person name="Park H.-J."/>
            <person name="Ramirez L."/>
            <person name="Alfaro M."/>
            <person name="Sun H."/>
            <person name="Tritt A."/>
            <person name="Yoshinaga Y."/>
            <person name="Zwiers L.-H."/>
            <person name="Turgeon B."/>
            <person name="Goodwin S."/>
            <person name="Spatafora J."/>
            <person name="Crous P."/>
            <person name="Grigoriev I."/>
        </authorList>
    </citation>
    <scope>NUCLEOTIDE SEQUENCE</scope>
    <source>
        <strain evidence="6">CBS 115976</strain>
    </source>
</reference>
<dbReference type="GO" id="GO:0016020">
    <property type="term" value="C:membrane"/>
    <property type="evidence" value="ECO:0007669"/>
    <property type="project" value="UniProtKB-SubCell"/>
</dbReference>
<evidence type="ECO:0000313" key="7">
    <source>
        <dbReference type="Proteomes" id="UP000799302"/>
    </source>
</evidence>
<organism evidence="6 7">
    <name type="scientific">Microthyrium microscopicum</name>
    <dbReference type="NCBI Taxonomy" id="703497"/>
    <lineage>
        <taxon>Eukaryota</taxon>
        <taxon>Fungi</taxon>
        <taxon>Dikarya</taxon>
        <taxon>Ascomycota</taxon>
        <taxon>Pezizomycotina</taxon>
        <taxon>Dothideomycetes</taxon>
        <taxon>Dothideomycetes incertae sedis</taxon>
        <taxon>Microthyriales</taxon>
        <taxon>Microthyriaceae</taxon>
        <taxon>Microthyrium</taxon>
    </lineage>
</organism>
<feature type="transmembrane region" description="Helical" evidence="5">
    <location>
        <begin position="136"/>
        <end position="153"/>
    </location>
</feature>
<evidence type="ECO:0000256" key="3">
    <source>
        <dbReference type="ARBA" id="ARBA00022989"/>
    </source>
</evidence>
<evidence type="ECO:0000313" key="6">
    <source>
        <dbReference type="EMBL" id="KAF2666302.1"/>
    </source>
</evidence>
<comment type="subcellular location">
    <subcellularLocation>
        <location evidence="1">Membrane</location>
        <topology evidence="1">Multi-pass membrane protein</topology>
    </subcellularLocation>
</comment>
<evidence type="ECO:0000256" key="5">
    <source>
        <dbReference type="SAM" id="Phobius"/>
    </source>
</evidence>
<keyword evidence="7" id="KW-1185">Reference proteome</keyword>
<dbReference type="Pfam" id="PF04479">
    <property type="entry name" value="RTA1"/>
    <property type="match status" value="1"/>
</dbReference>
<sequence>MLLHDAATYAVHRALIARDDSSHYELYRYKPSLPAAIVFTILFALVTSLHGYQMIRTRTWFYIPFFIGGLCEVIGYIFRAINASEAFEAWSLTPFILQSVLPLVAPALFAASIYMELARIVEVVKGDALLFIRRQWLTRIFVTGDVISFFMQGGGGGLMGSKMINTINIGQKVIVGGLFVQITFFGIFVLAATIFHYRLLRNPTQRSHEVPWTKHMVAMYVVSVLIMIRSIFRVAEFLQGNDGYLMHHEFFIYIFDAALMLCVMLCMNWAHPSEIRAYLKGGQWATGFSVKEAPEEANYSSNEMEDSHRAV</sequence>
<feature type="transmembrane region" description="Helical" evidence="5">
    <location>
        <begin position="173"/>
        <end position="197"/>
    </location>
</feature>
<keyword evidence="2 5" id="KW-0812">Transmembrane</keyword>
<dbReference type="OrthoDB" id="3358017at2759"/>
<accession>A0A6A6U2F6</accession>
<dbReference type="InterPro" id="IPR007568">
    <property type="entry name" value="RTA1"/>
</dbReference>
<keyword evidence="3 5" id="KW-1133">Transmembrane helix</keyword>
<protein>
    <submittedName>
        <fullName evidence="6">RTA1-domain-containing protein</fullName>
    </submittedName>
</protein>
<proteinExistence type="predicted"/>
<feature type="transmembrane region" description="Helical" evidence="5">
    <location>
        <begin position="90"/>
        <end position="115"/>
    </location>
</feature>
<feature type="transmembrane region" description="Helical" evidence="5">
    <location>
        <begin position="33"/>
        <end position="52"/>
    </location>
</feature>
<feature type="transmembrane region" description="Helical" evidence="5">
    <location>
        <begin position="217"/>
        <end position="238"/>
    </location>
</feature>
<gene>
    <name evidence="6" type="ORF">BT63DRAFT_391237</name>
</gene>